<evidence type="ECO:0000256" key="1">
    <source>
        <dbReference type="SAM" id="Phobius"/>
    </source>
</evidence>
<protein>
    <submittedName>
        <fullName evidence="2">Uncharacterized protein</fullName>
    </submittedName>
</protein>
<name>A0A0F8WTR0_9ZZZZ</name>
<accession>A0A0F8WTR0</accession>
<feature type="non-terminal residue" evidence="2">
    <location>
        <position position="147"/>
    </location>
</feature>
<comment type="caution">
    <text evidence="2">The sequence shown here is derived from an EMBL/GenBank/DDBJ whole genome shotgun (WGS) entry which is preliminary data.</text>
</comment>
<keyword evidence="1" id="KW-0812">Transmembrane</keyword>
<sequence length="147" mass="15677">MNLKKFSLILLTPLLIVFLAGLVSAHCPLCTIGAAAAAGGAVWLGVSKVVVSLFIGAFAVSIGYWFGNIIKKKYVPFQKTLLIIVSFLLTVIPILPIISYQQPLYISILGSYGSLLNRTYLINLSLISSLVGGGIVLIAPTISRKIT</sequence>
<reference evidence="2" key="1">
    <citation type="journal article" date="2015" name="Nature">
        <title>Complex archaea that bridge the gap between prokaryotes and eukaryotes.</title>
        <authorList>
            <person name="Spang A."/>
            <person name="Saw J.H."/>
            <person name="Jorgensen S.L."/>
            <person name="Zaremba-Niedzwiedzka K."/>
            <person name="Martijn J."/>
            <person name="Lind A.E."/>
            <person name="van Eijk R."/>
            <person name="Schleper C."/>
            <person name="Guy L."/>
            <person name="Ettema T.J."/>
        </authorList>
    </citation>
    <scope>NUCLEOTIDE SEQUENCE</scope>
</reference>
<proteinExistence type="predicted"/>
<dbReference type="EMBL" id="LAZR01067372">
    <property type="protein sequence ID" value="KKK51715.1"/>
    <property type="molecule type" value="Genomic_DNA"/>
</dbReference>
<feature type="transmembrane region" description="Helical" evidence="1">
    <location>
        <begin position="120"/>
        <end position="142"/>
    </location>
</feature>
<feature type="transmembrane region" description="Helical" evidence="1">
    <location>
        <begin position="49"/>
        <end position="69"/>
    </location>
</feature>
<keyword evidence="1" id="KW-1133">Transmembrane helix</keyword>
<keyword evidence="1" id="KW-0472">Membrane</keyword>
<dbReference type="AlphaFoldDB" id="A0A0F8WTR0"/>
<feature type="transmembrane region" description="Helical" evidence="1">
    <location>
        <begin position="81"/>
        <end position="100"/>
    </location>
</feature>
<gene>
    <name evidence="2" type="ORF">LCGC14_3112200</name>
</gene>
<organism evidence="2">
    <name type="scientific">marine sediment metagenome</name>
    <dbReference type="NCBI Taxonomy" id="412755"/>
    <lineage>
        <taxon>unclassified sequences</taxon>
        <taxon>metagenomes</taxon>
        <taxon>ecological metagenomes</taxon>
    </lineage>
</organism>
<evidence type="ECO:0000313" key="2">
    <source>
        <dbReference type="EMBL" id="KKK51715.1"/>
    </source>
</evidence>